<dbReference type="PANTHER" id="PTHR21071:SF4">
    <property type="entry name" value="UDP-N-ACETYLENOLPYRUVOYLGLUCOSAMINE REDUCTASE"/>
    <property type="match status" value="1"/>
</dbReference>
<dbReference type="InterPro" id="IPR003170">
    <property type="entry name" value="MurB"/>
</dbReference>
<dbReference type="InterPro" id="IPR016166">
    <property type="entry name" value="FAD-bd_PCMH"/>
</dbReference>
<keyword evidence="6 16" id="KW-0132">Cell division</keyword>
<dbReference type="HOGENOM" id="CLU_035304_1_1_0"/>
<keyword evidence="9 16" id="KW-0521">NADP</keyword>
<gene>
    <name evidence="16" type="primary">murB</name>
    <name evidence="18" type="ORF">Apau_1486</name>
</gene>
<keyword evidence="8 16" id="KW-0274">FAD</keyword>
<dbReference type="Gene3D" id="3.30.43.10">
    <property type="entry name" value="Uridine Diphospho-n-acetylenolpyruvylglucosamine Reductase, domain 2"/>
    <property type="match status" value="1"/>
</dbReference>
<comment type="subcellular location">
    <subcellularLocation>
        <location evidence="3 16">Cytoplasm</location>
    </subcellularLocation>
</comment>
<dbReference type="InterPro" id="IPR011601">
    <property type="entry name" value="MurB_C"/>
</dbReference>
<dbReference type="STRING" id="584708.Apau_1486"/>
<dbReference type="EMBL" id="CM001022">
    <property type="protein sequence ID" value="EFQ23905.1"/>
    <property type="molecule type" value="Genomic_DNA"/>
</dbReference>
<keyword evidence="13 16" id="KW-0131">Cell cycle</keyword>
<feature type="active site" description="Proton donor" evidence="16">
    <location>
        <position position="227"/>
    </location>
</feature>
<dbReference type="UniPathway" id="UPA00219"/>
<dbReference type="GO" id="GO:0071949">
    <property type="term" value="F:FAD binding"/>
    <property type="evidence" value="ECO:0007669"/>
    <property type="project" value="InterPro"/>
</dbReference>
<evidence type="ECO:0000256" key="7">
    <source>
        <dbReference type="ARBA" id="ARBA00022630"/>
    </source>
</evidence>
<feature type="active site" evidence="16">
    <location>
        <position position="297"/>
    </location>
</feature>
<keyword evidence="14 16" id="KW-0961">Cell wall biogenesis/degradation</keyword>
<dbReference type="Pfam" id="PF02873">
    <property type="entry name" value="MurB_C"/>
    <property type="match status" value="1"/>
</dbReference>
<organism evidence="18 19">
    <name type="scientific">Aminomonas paucivorans DSM 12260</name>
    <dbReference type="NCBI Taxonomy" id="584708"/>
    <lineage>
        <taxon>Bacteria</taxon>
        <taxon>Thermotogati</taxon>
        <taxon>Synergistota</taxon>
        <taxon>Synergistia</taxon>
        <taxon>Synergistales</taxon>
        <taxon>Synergistaceae</taxon>
        <taxon>Aminomonas</taxon>
    </lineage>
</organism>
<dbReference type="eggNOG" id="COG0812">
    <property type="taxonomic scope" value="Bacteria"/>
</dbReference>
<evidence type="ECO:0000256" key="11">
    <source>
        <dbReference type="ARBA" id="ARBA00022984"/>
    </source>
</evidence>
<comment type="cofactor">
    <cofactor evidence="1 16">
        <name>FAD</name>
        <dbReference type="ChEBI" id="CHEBI:57692"/>
    </cofactor>
</comment>
<feature type="active site" evidence="16">
    <location>
        <position position="178"/>
    </location>
</feature>
<comment type="pathway">
    <text evidence="4 16">Cell wall biogenesis; peptidoglycan biosynthesis.</text>
</comment>
<dbReference type="PANTHER" id="PTHR21071">
    <property type="entry name" value="UDP-N-ACETYLENOLPYRUVOYLGLUCOSAMINE REDUCTASE"/>
    <property type="match status" value="1"/>
</dbReference>
<evidence type="ECO:0000256" key="10">
    <source>
        <dbReference type="ARBA" id="ARBA00022960"/>
    </source>
</evidence>
<dbReference type="RefSeq" id="WP_006301109.1">
    <property type="nucleotide sequence ID" value="NZ_CM001022.1"/>
</dbReference>
<dbReference type="GO" id="GO:0008360">
    <property type="term" value="P:regulation of cell shape"/>
    <property type="evidence" value="ECO:0007669"/>
    <property type="project" value="UniProtKB-KW"/>
</dbReference>
<keyword evidence="11 16" id="KW-0573">Peptidoglycan synthesis</keyword>
<dbReference type="EC" id="1.3.1.98" evidence="16"/>
<dbReference type="GO" id="GO:0008762">
    <property type="term" value="F:UDP-N-acetylmuramate dehydrogenase activity"/>
    <property type="evidence" value="ECO:0007669"/>
    <property type="project" value="UniProtKB-UniRule"/>
</dbReference>
<dbReference type="Pfam" id="PF01565">
    <property type="entry name" value="FAD_binding_4"/>
    <property type="match status" value="1"/>
</dbReference>
<evidence type="ECO:0000259" key="17">
    <source>
        <dbReference type="PROSITE" id="PS51387"/>
    </source>
</evidence>
<comment type="function">
    <text evidence="2 16">Cell wall formation.</text>
</comment>
<dbReference type="InterPro" id="IPR006094">
    <property type="entry name" value="Oxid_FAD_bind_N"/>
</dbReference>
<comment type="catalytic activity">
    <reaction evidence="15 16">
        <text>UDP-N-acetyl-alpha-D-muramate + NADP(+) = UDP-N-acetyl-3-O-(1-carboxyvinyl)-alpha-D-glucosamine + NADPH + H(+)</text>
        <dbReference type="Rhea" id="RHEA:12248"/>
        <dbReference type="ChEBI" id="CHEBI:15378"/>
        <dbReference type="ChEBI" id="CHEBI:57783"/>
        <dbReference type="ChEBI" id="CHEBI:58349"/>
        <dbReference type="ChEBI" id="CHEBI:68483"/>
        <dbReference type="ChEBI" id="CHEBI:70757"/>
        <dbReference type="EC" id="1.3.1.98"/>
    </reaction>
</comment>
<evidence type="ECO:0000256" key="2">
    <source>
        <dbReference type="ARBA" id="ARBA00003921"/>
    </source>
</evidence>
<evidence type="ECO:0000256" key="1">
    <source>
        <dbReference type="ARBA" id="ARBA00001974"/>
    </source>
</evidence>
<reference evidence="18 19" key="1">
    <citation type="journal article" date="2010" name="Stand. Genomic Sci.">
        <title>Non-contiguous finished genome sequence of Aminomonas paucivorans type strain (GLU-3).</title>
        <authorList>
            <person name="Pitluck S."/>
            <person name="Yasawong M."/>
            <person name="Held B."/>
            <person name="Lapidus A."/>
            <person name="Nolan M."/>
            <person name="Copeland A."/>
            <person name="Lucas S."/>
            <person name="Del Rio T.G."/>
            <person name="Tice H."/>
            <person name="Cheng J.F."/>
            <person name="Chertkov O."/>
            <person name="Goodwin L."/>
            <person name="Tapia R."/>
            <person name="Han C."/>
            <person name="Liolios K."/>
            <person name="Ivanova N."/>
            <person name="Mavromatis K."/>
            <person name="Ovchinnikova G."/>
            <person name="Pati A."/>
            <person name="Chen A."/>
            <person name="Palaniappan K."/>
            <person name="Land M."/>
            <person name="Hauser L."/>
            <person name="Chang Y.J."/>
            <person name="Jeffries C.D."/>
            <person name="Pukall R."/>
            <person name="Spring S."/>
            <person name="Rohde M."/>
            <person name="Sikorski J."/>
            <person name="Goker M."/>
            <person name="Woyke T."/>
            <person name="Bristow J."/>
            <person name="Eisen J.A."/>
            <person name="Markowitz V."/>
            <person name="Hugenholtz P."/>
            <person name="Kyrpides N.C."/>
            <person name="Klenk H.P."/>
        </authorList>
    </citation>
    <scope>NUCLEOTIDE SEQUENCE [LARGE SCALE GENOMIC DNA]</scope>
    <source>
        <strain evidence="18 19">DSM 12260</strain>
    </source>
</reference>
<evidence type="ECO:0000313" key="18">
    <source>
        <dbReference type="EMBL" id="EFQ23905.1"/>
    </source>
</evidence>
<evidence type="ECO:0000256" key="3">
    <source>
        <dbReference type="ARBA" id="ARBA00004496"/>
    </source>
</evidence>
<evidence type="ECO:0000256" key="14">
    <source>
        <dbReference type="ARBA" id="ARBA00023316"/>
    </source>
</evidence>
<keyword evidence="7 16" id="KW-0285">Flavoprotein</keyword>
<proteinExistence type="inferred from homology"/>
<evidence type="ECO:0000256" key="15">
    <source>
        <dbReference type="ARBA" id="ARBA00048914"/>
    </source>
</evidence>
<dbReference type="GO" id="GO:0009252">
    <property type="term" value="P:peptidoglycan biosynthetic process"/>
    <property type="evidence" value="ECO:0007669"/>
    <property type="project" value="UniProtKB-UniRule"/>
</dbReference>
<evidence type="ECO:0000313" key="19">
    <source>
        <dbReference type="Proteomes" id="UP000005096"/>
    </source>
</evidence>
<dbReference type="GO" id="GO:0071555">
    <property type="term" value="P:cell wall organization"/>
    <property type="evidence" value="ECO:0007669"/>
    <property type="project" value="UniProtKB-KW"/>
</dbReference>
<sequence length="305" mass="33155">MRWLWELDRKGLCSVLSRESLKHWNTWGVGGVAPLVLRPRTFPVLRDICVAAKQEGVPLHLLGEGSNVLVPDEGLPGWVLLLRDDPTPPALLGTRGPLREFRVPGGVSLRRLVSWSLRRGLSGLEFALGIPGTLGGALAGNAGAQGDSIGDHVSFLEIQEEDGVVRRCARSDLSFAYRTSPFQKEKTLILSAGLLLAPTEEAELRRRARAFGDLRRNQPRMCKTAGCVFRNPPGFSAGRLLDLAGCKGLVRGGARVSPRHANFIENVQDASASDILELALQCRERVANAHGVNLEFEVRLLGPTP</sequence>
<dbReference type="Proteomes" id="UP000005096">
    <property type="component" value="Chromosome"/>
</dbReference>
<dbReference type="InterPro" id="IPR036318">
    <property type="entry name" value="FAD-bd_PCMH-like_sf"/>
</dbReference>
<dbReference type="HAMAP" id="MF_00037">
    <property type="entry name" value="MurB"/>
    <property type="match status" value="1"/>
</dbReference>
<dbReference type="PaxDb" id="584708-Apau_1486"/>
<evidence type="ECO:0000256" key="5">
    <source>
        <dbReference type="ARBA" id="ARBA00022490"/>
    </source>
</evidence>
<evidence type="ECO:0000256" key="4">
    <source>
        <dbReference type="ARBA" id="ARBA00004752"/>
    </source>
</evidence>
<evidence type="ECO:0000256" key="6">
    <source>
        <dbReference type="ARBA" id="ARBA00022618"/>
    </source>
</evidence>
<keyword evidence="12 16" id="KW-0560">Oxidoreductase</keyword>
<evidence type="ECO:0000256" key="12">
    <source>
        <dbReference type="ARBA" id="ARBA00023002"/>
    </source>
</evidence>
<dbReference type="Gene3D" id="3.90.78.10">
    <property type="entry name" value="UDP-N-acetylenolpyruvoylglucosamine reductase, C-terminal domain"/>
    <property type="match status" value="1"/>
</dbReference>
<evidence type="ECO:0000256" key="16">
    <source>
        <dbReference type="HAMAP-Rule" id="MF_00037"/>
    </source>
</evidence>
<dbReference type="GO" id="GO:0051301">
    <property type="term" value="P:cell division"/>
    <property type="evidence" value="ECO:0007669"/>
    <property type="project" value="UniProtKB-KW"/>
</dbReference>
<dbReference type="Gene3D" id="3.30.465.10">
    <property type="match status" value="1"/>
</dbReference>
<dbReference type="InterPro" id="IPR036635">
    <property type="entry name" value="MurB_C_sf"/>
</dbReference>
<dbReference type="PROSITE" id="PS51387">
    <property type="entry name" value="FAD_PCMH"/>
    <property type="match status" value="1"/>
</dbReference>
<comment type="similarity">
    <text evidence="16">Belongs to the MurB family.</text>
</comment>
<dbReference type="SUPFAM" id="SSF56176">
    <property type="entry name" value="FAD-binding/transporter-associated domain-like"/>
    <property type="match status" value="1"/>
</dbReference>
<dbReference type="InterPro" id="IPR016169">
    <property type="entry name" value="FAD-bd_PCMH_sub2"/>
</dbReference>
<evidence type="ECO:0000256" key="8">
    <source>
        <dbReference type="ARBA" id="ARBA00022827"/>
    </source>
</evidence>
<dbReference type="GO" id="GO:0005829">
    <property type="term" value="C:cytosol"/>
    <property type="evidence" value="ECO:0007669"/>
    <property type="project" value="TreeGrafter"/>
</dbReference>
<evidence type="ECO:0000256" key="13">
    <source>
        <dbReference type="ARBA" id="ARBA00023306"/>
    </source>
</evidence>
<keyword evidence="5 16" id="KW-0963">Cytoplasm</keyword>
<keyword evidence="10 16" id="KW-0133">Cell shape</keyword>
<accession>E3D0Z9</accession>
<dbReference type="AlphaFoldDB" id="E3D0Z9"/>
<dbReference type="NCBIfam" id="TIGR00179">
    <property type="entry name" value="murB"/>
    <property type="match status" value="1"/>
</dbReference>
<name>E3D0Z9_9BACT</name>
<dbReference type="SUPFAM" id="SSF56194">
    <property type="entry name" value="Uridine diphospho-N-Acetylenolpyruvylglucosamine reductase, MurB, C-terminal domain"/>
    <property type="match status" value="1"/>
</dbReference>
<feature type="domain" description="FAD-binding PCMH-type" evidence="17">
    <location>
        <begin position="29"/>
        <end position="199"/>
    </location>
</feature>
<protein>
    <recommendedName>
        <fullName evidence="16">UDP-N-acetylenolpyruvoylglucosamine reductase</fullName>
        <ecNumber evidence="16">1.3.1.98</ecNumber>
    </recommendedName>
    <alternativeName>
        <fullName evidence="16">UDP-N-acetylmuramate dehydrogenase</fullName>
    </alternativeName>
</protein>
<dbReference type="OrthoDB" id="9804753at2"/>
<dbReference type="InterPro" id="IPR016167">
    <property type="entry name" value="FAD-bd_PCMH_sub1"/>
</dbReference>
<evidence type="ECO:0000256" key="9">
    <source>
        <dbReference type="ARBA" id="ARBA00022857"/>
    </source>
</evidence>
<keyword evidence="19" id="KW-1185">Reference proteome</keyword>